<feature type="signal peptide" evidence="1">
    <location>
        <begin position="1"/>
        <end position="21"/>
    </location>
</feature>
<evidence type="ECO:0008006" key="4">
    <source>
        <dbReference type="Google" id="ProtNLM"/>
    </source>
</evidence>
<protein>
    <recommendedName>
        <fullName evidence="4">Penicillin-binding protein activator LpoB</fullName>
    </recommendedName>
</protein>
<gene>
    <name evidence="2" type="ORF">ACFQBM_18535</name>
</gene>
<feature type="chain" id="PRO_5046281636" description="Penicillin-binding protein activator LpoB" evidence="1">
    <location>
        <begin position="22"/>
        <end position="187"/>
    </location>
</feature>
<dbReference type="Proteomes" id="UP001596425">
    <property type="component" value="Unassembled WGS sequence"/>
</dbReference>
<sequence>MNSVELRLPAWLILGACLLLAACASPSTVVTHVWSDRDRAPITMGKTLVLAIPFNPASEAGVRAENAWVLQLRRLGMDAQAWSQLMPGAPVPEKRAVAALVRAQGFDTVLVARVVELKKVERDTPASQVAVVETKLYDGRNEQLLWFAQSNTYLISHTGEEIRYPRESVIREYVEVVSSEMSGSGIL</sequence>
<keyword evidence="3" id="KW-1185">Reference proteome</keyword>
<organism evidence="2 3">
    <name type="scientific">Microbulbifer taiwanensis</name>
    <dbReference type="NCBI Taxonomy" id="986746"/>
    <lineage>
        <taxon>Bacteria</taxon>
        <taxon>Pseudomonadati</taxon>
        <taxon>Pseudomonadota</taxon>
        <taxon>Gammaproteobacteria</taxon>
        <taxon>Cellvibrionales</taxon>
        <taxon>Microbulbiferaceae</taxon>
        <taxon>Microbulbifer</taxon>
    </lineage>
</organism>
<evidence type="ECO:0000313" key="2">
    <source>
        <dbReference type="EMBL" id="MFC6635282.1"/>
    </source>
</evidence>
<dbReference type="PROSITE" id="PS51257">
    <property type="entry name" value="PROKAR_LIPOPROTEIN"/>
    <property type="match status" value="1"/>
</dbReference>
<evidence type="ECO:0000256" key="1">
    <source>
        <dbReference type="SAM" id="SignalP"/>
    </source>
</evidence>
<keyword evidence="1" id="KW-0732">Signal</keyword>
<name>A0ABW1YT20_9GAMM</name>
<reference evidence="3" key="1">
    <citation type="journal article" date="2019" name="Int. J. Syst. Evol. Microbiol.">
        <title>The Global Catalogue of Microorganisms (GCM) 10K type strain sequencing project: providing services to taxonomists for standard genome sequencing and annotation.</title>
        <authorList>
            <consortium name="The Broad Institute Genomics Platform"/>
            <consortium name="The Broad Institute Genome Sequencing Center for Infectious Disease"/>
            <person name="Wu L."/>
            <person name="Ma J."/>
        </authorList>
    </citation>
    <scope>NUCLEOTIDE SEQUENCE [LARGE SCALE GENOMIC DNA]</scope>
    <source>
        <strain evidence="3">CGMCC 1.13718</strain>
    </source>
</reference>
<dbReference type="RefSeq" id="WP_193193425.1">
    <property type="nucleotide sequence ID" value="NZ_JACZFR010000046.1"/>
</dbReference>
<accession>A0ABW1YT20</accession>
<dbReference type="EMBL" id="JBHSVR010000001">
    <property type="protein sequence ID" value="MFC6635282.1"/>
    <property type="molecule type" value="Genomic_DNA"/>
</dbReference>
<comment type="caution">
    <text evidence="2">The sequence shown here is derived from an EMBL/GenBank/DDBJ whole genome shotgun (WGS) entry which is preliminary data.</text>
</comment>
<evidence type="ECO:0000313" key="3">
    <source>
        <dbReference type="Proteomes" id="UP001596425"/>
    </source>
</evidence>
<proteinExistence type="predicted"/>